<dbReference type="PANTHER" id="PTHR45090">
    <property type="entry name" value="CHAPERONE PROTEIN DNAJ 20 CHLOROPLASTIC"/>
    <property type="match status" value="1"/>
</dbReference>
<dbReference type="Gene3D" id="1.10.287.110">
    <property type="entry name" value="DnaJ domain"/>
    <property type="match status" value="1"/>
</dbReference>
<dbReference type="InterPro" id="IPR018253">
    <property type="entry name" value="DnaJ_domain_CS"/>
</dbReference>
<proteinExistence type="predicted"/>
<reference evidence="3" key="1">
    <citation type="submission" date="2018-01" db="EMBL/GenBank/DDBJ databases">
        <authorList>
            <person name="Mao J.F."/>
        </authorList>
    </citation>
    <scope>NUCLEOTIDE SEQUENCE</scope>
    <source>
        <strain evidence="3">Huo1</strain>
        <tissue evidence="3">Leaf</tissue>
    </source>
</reference>
<comment type="caution">
    <text evidence="3">The sequence shown here is derived from an EMBL/GenBank/DDBJ whole genome shotgun (WGS) entry which is preliminary data.</text>
</comment>
<dbReference type="OrthoDB" id="445556at2759"/>
<reference evidence="3" key="2">
    <citation type="submission" date="2020-08" db="EMBL/GenBank/DDBJ databases">
        <title>Plant Genome Project.</title>
        <authorList>
            <person name="Zhang R.-G."/>
        </authorList>
    </citation>
    <scope>NUCLEOTIDE SEQUENCE</scope>
    <source>
        <strain evidence="3">Huo1</strain>
        <tissue evidence="3">Leaf</tissue>
    </source>
</reference>
<organism evidence="3">
    <name type="scientific">Salvia splendens</name>
    <name type="common">Scarlet sage</name>
    <dbReference type="NCBI Taxonomy" id="180675"/>
    <lineage>
        <taxon>Eukaryota</taxon>
        <taxon>Viridiplantae</taxon>
        <taxon>Streptophyta</taxon>
        <taxon>Embryophyta</taxon>
        <taxon>Tracheophyta</taxon>
        <taxon>Spermatophyta</taxon>
        <taxon>Magnoliopsida</taxon>
        <taxon>eudicotyledons</taxon>
        <taxon>Gunneridae</taxon>
        <taxon>Pentapetalae</taxon>
        <taxon>asterids</taxon>
        <taxon>lamiids</taxon>
        <taxon>Lamiales</taxon>
        <taxon>Lamiaceae</taxon>
        <taxon>Nepetoideae</taxon>
        <taxon>Mentheae</taxon>
        <taxon>Salviinae</taxon>
        <taxon>Salvia</taxon>
        <taxon>Salvia subgen. Calosphace</taxon>
        <taxon>core Calosphace</taxon>
    </lineage>
</organism>
<dbReference type="PRINTS" id="PR00625">
    <property type="entry name" value="JDOMAIN"/>
</dbReference>
<keyword evidence="4" id="KW-1185">Reference proteome</keyword>
<accession>A0A8X8ZUL7</accession>
<dbReference type="SMART" id="SM00271">
    <property type="entry name" value="DnaJ"/>
    <property type="match status" value="1"/>
</dbReference>
<dbReference type="SUPFAM" id="SSF46565">
    <property type="entry name" value="Chaperone J-domain"/>
    <property type="match status" value="1"/>
</dbReference>
<sequence length="180" mass="20851">MSSKLISSTIPTLQIHSNQRKSPKHISFNSIKQARSPHKGPRACSTAQIHGFSPPAQPKETLYELLGIGEDVSSFSDIKKAYKMMARKYHPDVAPPDRVAEYEKRFIMVHDAYETLSNPRSRALYDTDLAFRAGFSSFPEKYQGMEEKKGWRNSWESQLDELQRRDRRERSSWGEQMRNN</sequence>
<feature type="region of interest" description="Disordered" evidence="1">
    <location>
        <begin position="149"/>
        <end position="180"/>
    </location>
</feature>
<dbReference type="PANTHER" id="PTHR45090:SF4">
    <property type="entry name" value="J DOMAIN-CONTAINING PROTEIN"/>
    <property type="match status" value="1"/>
</dbReference>
<dbReference type="InterPro" id="IPR053232">
    <property type="entry name" value="DnaJ_C/III_chloroplastic"/>
</dbReference>
<evidence type="ECO:0000256" key="1">
    <source>
        <dbReference type="SAM" id="MobiDB-lite"/>
    </source>
</evidence>
<feature type="compositionally biased region" description="Polar residues" evidence="1">
    <location>
        <begin position="1"/>
        <end position="17"/>
    </location>
</feature>
<feature type="domain" description="J" evidence="2">
    <location>
        <begin position="61"/>
        <end position="129"/>
    </location>
</feature>
<dbReference type="InterPro" id="IPR036869">
    <property type="entry name" value="J_dom_sf"/>
</dbReference>
<dbReference type="CDD" id="cd06257">
    <property type="entry name" value="DnaJ"/>
    <property type="match status" value="1"/>
</dbReference>
<feature type="compositionally biased region" description="Basic and acidic residues" evidence="1">
    <location>
        <begin position="161"/>
        <end position="172"/>
    </location>
</feature>
<evidence type="ECO:0000259" key="2">
    <source>
        <dbReference type="PROSITE" id="PS50076"/>
    </source>
</evidence>
<feature type="region of interest" description="Disordered" evidence="1">
    <location>
        <begin position="1"/>
        <end position="25"/>
    </location>
</feature>
<dbReference type="PROSITE" id="PS00636">
    <property type="entry name" value="DNAJ_1"/>
    <property type="match status" value="1"/>
</dbReference>
<dbReference type="GO" id="GO:0009507">
    <property type="term" value="C:chloroplast"/>
    <property type="evidence" value="ECO:0007669"/>
    <property type="project" value="TreeGrafter"/>
</dbReference>
<evidence type="ECO:0000313" key="4">
    <source>
        <dbReference type="Proteomes" id="UP000298416"/>
    </source>
</evidence>
<dbReference type="AlphaFoldDB" id="A0A8X8ZUL7"/>
<dbReference type="EMBL" id="PNBA02000007">
    <property type="protein sequence ID" value="KAG6417206.1"/>
    <property type="molecule type" value="Genomic_DNA"/>
</dbReference>
<dbReference type="InterPro" id="IPR001623">
    <property type="entry name" value="DnaJ_domain"/>
</dbReference>
<name>A0A8X8ZUL7_SALSN</name>
<dbReference type="Pfam" id="PF00226">
    <property type="entry name" value="DnaJ"/>
    <property type="match status" value="1"/>
</dbReference>
<evidence type="ECO:0000313" key="3">
    <source>
        <dbReference type="EMBL" id="KAG6417206.1"/>
    </source>
</evidence>
<protein>
    <recommendedName>
        <fullName evidence="2">J domain-containing protein</fullName>
    </recommendedName>
</protein>
<gene>
    <name evidence="3" type="ORF">SASPL_119359</name>
</gene>
<dbReference type="PROSITE" id="PS50076">
    <property type="entry name" value="DNAJ_2"/>
    <property type="match status" value="1"/>
</dbReference>
<dbReference type="Proteomes" id="UP000298416">
    <property type="component" value="Unassembled WGS sequence"/>
</dbReference>